<accession>A0AAD5W299</accession>
<evidence type="ECO:0000256" key="6">
    <source>
        <dbReference type="PROSITE-ProRule" id="PRU00146"/>
    </source>
</evidence>
<feature type="compositionally biased region" description="Polar residues" evidence="7">
    <location>
        <begin position="306"/>
        <end position="325"/>
    </location>
</feature>
<feature type="region of interest" description="Disordered" evidence="7">
    <location>
        <begin position="1597"/>
        <end position="1619"/>
    </location>
</feature>
<evidence type="ECO:0000313" key="9">
    <source>
        <dbReference type="EMBL" id="KAJ3574974.1"/>
    </source>
</evidence>
<protein>
    <recommendedName>
        <fullName evidence="8">PHD-type domain-containing protein</fullName>
    </recommendedName>
</protein>
<feature type="region of interest" description="Disordered" evidence="7">
    <location>
        <begin position="1"/>
        <end position="172"/>
    </location>
</feature>
<keyword evidence="5" id="KW-0539">Nucleus</keyword>
<feature type="compositionally biased region" description="Low complexity" evidence="7">
    <location>
        <begin position="809"/>
        <end position="818"/>
    </location>
</feature>
<feature type="region of interest" description="Disordered" evidence="7">
    <location>
        <begin position="264"/>
        <end position="283"/>
    </location>
</feature>
<feature type="compositionally biased region" description="Polar residues" evidence="7">
    <location>
        <begin position="141"/>
        <end position="163"/>
    </location>
</feature>
<comment type="subcellular location">
    <subcellularLocation>
        <location evidence="1">Nucleus</location>
    </subcellularLocation>
</comment>
<proteinExistence type="predicted"/>
<comment type="caution">
    <text evidence="9">The sequence shown here is derived from an EMBL/GenBank/DDBJ whole genome shotgun (WGS) entry which is preliminary data.</text>
</comment>
<evidence type="ECO:0000256" key="5">
    <source>
        <dbReference type="ARBA" id="ARBA00023242"/>
    </source>
</evidence>
<dbReference type="CDD" id="cd15522">
    <property type="entry name" value="PHD_TAF3"/>
    <property type="match status" value="1"/>
</dbReference>
<feature type="compositionally biased region" description="Pro residues" evidence="7">
    <location>
        <begin position="34"/>
        <end position="47"/>
    </location>
</feature>
<dbReference type="InterPro" id="IPR019787">
    <property type="entry name" value="Znf_PHD-finger"/>
</dbReference>
<evidence type="ECO:0000256" key="4">
    <source>
        <dbReference type="ARBA" id="ARBA00022833"/>
    </source>
</evidence>
<feature type="compositionally biased region" description="Basic and acidic residues" evidence="7">
    <location>
        <begin position="451"/>
        <end position="460"/>
    </location>
</feature>
<dbReference type="InterPro" id="IPR013083">
    <property type="entry name" value="Znf_RING/FYVE/PHD"/>
</dbReference>
<sequence length="1667" mass="182900">MRTPTDAQGHRGSESCATNLQDPNQGLSISSQTLPPPHDQYLLPPPTSQQHPSTLLPDMTSLTSVPRMDGQPESLLPTFHARPYAHLPTPQSPNNLARYVGDHPQTPQSPLYDLPQPSGASTTSSYQRLTAQNKSVEDTPTKSQDSKQCITPESSPSYNQRSTPPLRLGFANTPSTRYVPLTHSNGLPDANELDPVFCFHRNSSIDTPGALTPKNIQIPSTALDLAALAPSPHISSPVSATSEQSSRLSSPFIAKLSMVERLSSKRKQTTSAPATPIPMDVDDVFSSPPTNAGVRSRLISGNLLMSDTSSTTPRNVSPDPSTSTAGGEIERIRQALIQDHLSQIQEAENRRPEYLKRSKRPASEVDSAVFVDEVERERGLAVGITESPNKGRRLKLFQETSEESFEESLMAGGYGRYRTNDWVRQPQPLSLLGSNVTGTPNVAEVLVERVEEAPPTEKEMKKRKRLDAFRSGNKTRPKLMPVDIVGKGRVLLELPGEDKSGVAETPESNPAKKRGGGNGKRKRKSTELTPGRDKSSNQAEELDAPNWPDDEFPWRLRKEERSEAEKEREDDRLKWIEKFLDRDTDDEDDGEDGPKNAGGSDDEILPSTKWGHVYEHETDKPVPVRMGRGKMVPLLAHPEDTRKAYAKQKSVFPSDPADARAALLAKKSVRALAYRNSRRQREATQQGNQDDDAIICICNGRDDGRELVQCDGCQTWYHLQCIGIRNIAELGREEDAWYCRSCVTRSPSPERTPLPVVHREPTFVPTDDAPRVRRTQDPTLYQPLHNSPLWNPPRVPKTPTRGGRRSDFDMSSSSDSSRLPSTPQNPAHDIRLYNTPGPFEYHHPDEPPFDPNTTPSRGIKFGTFATPKSNPWSIRAGGLFHTPSRHHNRGSSIGGYRSFGSLEDMGGNGAGSAAHGGGSFGAFDGLTRYPNVEDSPIRRNAVARTSAKNSSSSKVSQESPLLSRAQLIPLRPAHVPEESPVVRLHSQQLLAVRERSNDRGLEITSSVASSTSLHASSDNVTNKKKAKTKKAPGSTTDVTSVSTTKVQPVPPRIDPPPPSQSAISAILDRKRELFSDTELVSDIMILVVLIEITGDVPRNSQLLHALRAFERAIEDENESTLLHTTLHTLRTVGRMLHSALDRPTTASRVVISTLGRALHHTVTTILHSKAVSRQYDIAERLELTFADKIFDCMINDIFVPVIRAFKRLSTSFLSDLLKDISAISHNGSTRRTTCEAEIPHNFHTIDLRPDLLWIFQTLVDSLRLAASSHSLNRKGSELHHALNYRRAISLSSLKAALVLEVVHELETLLFASDEVHIGLTDPNSGIGGASAEVRGTKKQFRVLGTAVPDSINFKDTRVKRLVAKDATWYMCSLMHILADISIPESFKSPFGTSTDVESGLVAFTSSPEAANTVTRNDGDGNVLLGLLHEAILSALYNLVLKCQPTLSSSTSQQVLNDNDPDSSTLLLGISTSRHTTLREEAESHSIRLDHQSNFDVAPNKIAHNPEGQSDSHSPIAHKVKVNVLNAEVSLANGRQEDQIIHEGSQAQGRSAIIAQESEVGEPELNALGLRDDNNTRYYNTTADVDALNSNRDVYQNASGTELGSNGIEKTSNTARGDHPELGVYSSVDVAGYDEPAGVTDCLIDEAGFTMLLGVVERFILDPEYTIS</sequence>
<keyword evidence="3 6" id="KW-0863">Zinc-finger</keyword>
<gene>
    <name evidence="9" type="ORF">NP233_g1406</name>
</gene>
<organism evidence="9 10">
    <name type="scientific">Leucocoprinus birnbaumii</name>
    <dbReference type="NCBI Taxonomy" id="56174"/>
    <lineage>
        <taxon>Eukaryota</taxon>
        <taxon>Fungi</taxon>
        <taxon>Dikarya</taxon>
        <taxon>Basidiomycota</taxon>
        <taxon>Agaricomycotina</taxon>
        <taxon>Agaricomycetes</taxon>
        <taxon>Agaricomycetidae</taxon>
        <taxon>Agaricales</taxon>
        <taxon>Agaricineae</taxon>
        <taxon>Agaricaceae</taxon>
        <taxon>Leucocoprinus</taxon>
    </lineage>
</organism>
<feature type="region of interest" description="Disordered" evidence="7">
    <location>
        <begin position="451"/>
        <end position="482"/>
    </location>
</feature>
<dbReference type="GO" id="GO:0008270">
    <property type="term" value="F:zinc ion binding"/>
    <property type="evidence" value="ECO:0007669"/>
    <property type="project" value="UniProtKB-KW"/>
</dbReference>
<evidence type="ECO:0000256" key="3">
    <source>
        <dbReference type="ARBA" id="ARBA00022771"/>
    </source>
</evidence>
<dbReference type="SMART" id="SM00249">
    <property type="entry name" value="PHD"/>
    <property type="match status" value="1"/>
</dbReference>
<evidence type="ECO:0000256" key="2">
    <source>
        <dbReference type="ARBA" id="ARBA00022723"/>
    </source>
</evidence>
<evidence type="ECO:0000259" key="8">
    <source>
        <dbReference type="PROSITE" id="PS50016"/>
    </source>
</evidence>
<keyword evidence="2" id="KW-0479">Metal-binding</keyword>
<dbReference type="Proteomes" id="UP001213000">
    <property type="component" value="Unassembled WGS sequence"/>
</dbReference>
<dbReference type="EMBL" id="JANIEX010000051">
    <property type="protein sequence ID" value="KAJ3574974.1"/>
    <property type="molecule type" value="Genomic_DNA"/>
</dbReference>
<dbReference type="GO" id="GO:0045893">
    <property type="term" value="P:positive regulation of DNA-templated transcription"/>
    <property type="evidence" value="ECO:0007669"/>
    <property type="project" value="TreeGrafter"/>
</dbReference>
<feature type="region of interest" description="Disordered" evidence="7">
    <location>
        <begin position="494"/>
        <end position="607"/>
    </location>
</feature>
<name>A0AAD5W299_9AGAR</name>
<dbReference type="Pfam" id="PF00628">
    <property type="entry name" value="PHD"/>
    <property type="match status" value="1"/>
</dbReference>
<dbReference type="Gene3D" id="3.30.40.10">
    <property type="entry name" value="Zinc/RING finger domain, C3HC4 (zinc finger)"/>
    <property type="match status" value="1"/>
</dbReference>
<dbReference type="PANTHER" id="PTHR46174:SF1">
    <property type="entry name" value="CXXC-TYPE ZINC FINGER PROTEIN 1"/>
    <property type="match status" value="1"/>
</dbReference>
<keyword evidence="4" id="KW-0862">Zinc</keyword>
<feature type="compositionally biased region" description="Polar residues" evidence="7">
    <location>
        <begin position="118"/>
        <end position="134"/>
    </location>
</feature>
<evidence type="ECO:0000256" key="7">
    <source>
        <dbReference type="SAM" id="MobiDB-lite"/>
    </source>
</evidence>
<feature type="compositionally biased region" description="Polar residues" evidence="7">
    <location>
        <begin position="1597"/>
        <end position="1614"/>
    </location>
</feature>
<dbReference type="SUPFAM" id="SSF57903">
    <property type="entry name" value="FYVE/PHD zinc finger"/>
    <property type="match status" value="1"/>
</dbReference>
<dbReference type="InterPro" id="IPR019786">
    <property type="entry name" value="Zinc_finger_PHD-type_CS"/>
</dbReference>
<feature type="compositionally biased region" description="Low complexity" evidence="7">
    <location>
        <begin position="1005"/>
        <end position="1017"/>
    </location>
</feature>
<dbReference type="PANTHER" id="PTHR46174">
    <property type="entry name" value="CXXC-TYPE ZINC FINGER PROTEIN 1"/>
    <property type="match status" value="1"/>
</dbReference>
<dbReference type="InterPro" id="IPR037869">
    <property type="entry name" value="Spp1/CFP1"/>
</dbReference>
<feature type="compositionally biased region" description="Low complexity" evidence="7">
    <location>
        <begin position="1034"/>
        <end position="1046"/>
    </location>
</feature>
<feature type="compositionally biased region" description="Basic and acidic residues" evidence="7">
    <location>
        <begin position="552"/>
        <end position="582"/>
    </location>
</feature>
<dbReference type="PROSITE" id="PS50016">
    <property type="entry name" value="ZF_PHD_2"/>
    <property type="match status" value="1"/>
</dbReference>
<keyword evidence="10" id="KW-1185">Reference proteome</keyword>
<feature type="compositionally biased region" description="Acidic residues" evidence="7">
    <location>
        <begin position="540"/>
        <end position="551"/>
    </location>
</feature>
<dbReference type="InterPro" id="IPR001965">
    <property type="entry name" value="Znf_PHD"/>
</dbReference>
<evidence type="ECO:0000313" key="10">
    <source>
        <dbReference type="Proteomes" id="UP001213000"/>
    </source>
</evidence>
<evidence type="ECO:0000256" key="1">
    <source>
        <dbReference type="ARBA" id="ARBA00004123"/>
    </source>
</evidence>
<feature type="compositionally biased region" description="Basic residues" evidence="7">
    <location>
        <begin position="511"/>
        <end position="524"/>
    </location>
</feature>
<feature type="domain" description="PHD-type" evidence="8">
    <location>
        <begin position="693"/>
        <end position="745"/>
    </location>
</feature>
<feature type="region of interest" description="Disordered" evidence="7">
    <location>
        <begin position="306"/>
        <end position="327"/>
    </location>
</feature>
<feature type="compositionally biased region" description="Pro residues" evidence="7">
    <location>
        <begin position="1048"/>
        <end position="1059"/>
    </location>
</feature>
<dbReference type="InterPro" id="IPR011011">
    <property type="entry name" value="Znf_FYVE_PHD"/>
</dbReference>
<feature type="region of interest" description="Disordered" evidence="7">
    <location>
        <begin position="1005"/>
        <end position="1060"/>
    </location>
</feature>
<dbReference type="GO" id="GO:0048188">
    <property type="term" value="C:Set1C/COMPASS complex"/>
    <property type="evidence" value="ECO:0007669"/>
    <property type="project" value="InterPro"/>
</dbReference>
<dbReference type="PROSITE" id="PS01359">
    <property type="entry name" value="ZF_PHD_1"/>
    <property type="match status" value="1"/>
</dbReference>
<feature type="region of interest" description="Disordered" evidence="7">
    <location>
        <begin position="746"/>
        <end position="846"/>
    </location>
</feature>
<feature type="compositionally biased region" description="Polar residues" evidence="7">
    <location>
        <begin position="15"/>
        <end position="33"/>
    </location>
</feature>
<reference evidence="9" key="1">
    <citation type="submission" date="2022-07" db="EMBL/GenBank/DDBJ databases">
        <title>Genome Sequence of Leucocoprinus birnbaumii.</title>
        <authorList>
            <person name="Buettner E."/>
        </authorList>
    </citation>
    <scope>NUCLEOTIDE SEQUENCE</scope>
    <source>
        <strain evidence="9">VT141</strain>
    </source>
</reference>